<evidence type="ECO:0000256" key="1">
    <source>
        <dbReference type="ARBA" id="ARBA00004141"/>
    </source>
</evidence>
<keyword evidence="13" id="KW-1185">Reference proteome</keyword>
<dbReference type="GO" id="GO:0016491">
    <property type="term" value="F:oxidoreductase activity"/>
    <property type="evidence" value="ECO:0007669"/>
    <property type="project" value="UniProtKB-KW"/>
</dbReference>
<feature type="transmembrane region" description="Helical" evidence="10">
    <location>
        <begin position="314"/>
        <end position="334"/>
    </location>
</feature>
<evidence type="ECO:0000259" key="11">
    <source>
        <dbReference type="PROSITE" id="PS50990"/>
    </source>
</evidence>
<dbReference type="GO" id="GO:0016020">
    <property type="term" value="C:membrane"/>
    <property type="evidence" value="ECO:0007669"/>
    <property type="project" value="UniProtKB-SubCell"/>
</dbReference>
<gene>
    <name evidence="12" type="ORF">JF259_04020</name>
</gene>
<comment type="caution">
    <text evidence="12">The sequence shown here is derived from an EMBL/GenBank/DDBJ whole genome shotgun (WGS) entry which is preliminary data.</text>
</comment>
<evidence type="ECO:0000256" key="4">
    <source>
        <dbReference type="ARBA" id="ARBA00022719"/>
    </source>
</evidence>
<dbReference type="EMBL" id="JAELVQ010000003">
    <property type="protein sequence ID" value="MBJ6367253.1"/>
    <property type="molecule type" value="Genomic_DNA"/>
</dbReference>
<dbReference type="Pfam" id="PF07884">
    <property type="entry name" value="VKOR"/>
    <property type="match status" value="1"/>
</dbReference>
<dbReference type="Proteomes" id="UP000610931">
    <property type="component" value="Unassembled WGS sequence"/>
</dbReference>
<evidence type="ECO:0000256" key="10">
    <source>
        <dbReference type="SAM" id="Phobius"/>
    </source>
</evidence>
<keyword evidence="4" id="KW-0874">Quinone</keyword>
<dbReference type="GO" id="GO:0048038">
    <property type="term" value="F:quinone binding"/>
    <property type="evidence" value="ECO:0007669"/>
    <property type="project" value="UniProtKB-KW"/>
</dbReference>
<keyword evidence="3 10" id="KW-0812">Transmembrane</keyword>
<proteinExistence type="inferred from homology"/>
<evidence type="ECO:0000313" key="13">
    <source>
        <dbReference type="Proteomes" id="UP000610931"/>
    </source>
</evidence>
<keyword evidence="9" id="KW-0676">Redox-active center</keyword>
<dbReference type="CDD" id="cd12921">
    <property type="entry name" value="VKOR_4"/>
    <property type="match status" value="1"/>
</dbReference>
<dbReference type="Gene3D" id="3.40.30.10">
    <property type="entry name" value="Glutaredoxin"/>
    <property type="match status" value="1"/>
</dbReference>
<dbReference type="RefSeq" id="WP_199113622.1">
    <property type="nucleotide sequence ID" value="NZ_JAELVQ010000003.1"/>
</dbReference>
<evidence type="ECO:0000256" key="2">
    <source>
        <dbReference type="ARBA" id="ARBA00006214"/>
    </source>
</evidence>
<comment type="similarity">
    <text evidence="2">Belongs to the VKOR family.</text>
</comment>
<dbReference type="GO" id="GO:0005524">
    <property type="term" value="F:ATP binding"/>
    <property type="evidence" value="ECO:0007669"/>
    <property type="project" value="InterPro"/>
</dbReference>
<comment type="subcellular location">
    <subcellularLocation>
        <location evidence="1">Membrane</location>
        <topology evidence="1">Multi-pass membrane protein</topology>
    </subcellularLocation>
</comment>
<dbReference type="GO" id="GO:0008233">
    <property type="term" value="F:peptidase activity"/>
    <property type="evidence" value="ECO:0007669"/>
    <property type="project" value="InterPro"/>
</dbReference>
<dbReference type="SMART" id="SM00756">
    <property type="entry name" value="VKc"/>
    <property type="match status" value="1"/>
</dbReference>
<dbReference type="InterPro" id="IPR036249">
    <property type="entry name" value="Thioredoxin-like_sf"/>
</dbReference>
<dbReference type="InterPro" id="IPR012336">
    <property type="entry name" value="Thioredoxin-like_fold"/>
</dbReference>
<dbReference type="InterPro" id="IPR038354">
    <property type="entry name" value="VKOR_sf"/>
</dbReference>
<dbReference type="Gene3D" id="1.20.1440.130">
    <property type="entry name" value="VKOR domain"/>
    <property type="match status" value="1"/>
</dbReference>
<dbReference type="InterPro" id="IPR005074">
    <property type="entry name" value="Peptidase_C39"/>
</dbReference>
<organism evidence="12 13">
    <name type="scientific">Snuella sedimenti</name>
    <dbReference type="NCBI Taxonomy" id="2798802"/>
    <lineage>
        <taxon>Bacteria</taxon>
        <taxon>Pseudomonadati</taxon>
        <taxon>Bacteroidota</taxon>
        <taxon>Flavobacteriia</taxon>
        <taxon>Flavobacteriales</taxon>
        <taxon>Flavobacteriaceae</taxon>
        <taxon>Snuella</taxon>
    </lineage>
</organism>
<evidence type="ECO:0000256" key="9">
    <source>
        <dbReference type="ARBA" id="ARBA00023284"/>
    </source>
</evidence>
<keyword evidence="6" id="KW-0560">Oxidoreductase</keyword>
<feature type="transmembrane region" description="Helical" evidence="10">
    <location>
        <begin position="139"/>
        <end position="157"/>
    </location>
</feature>
<evidence type="ECO:0000256" key="8">
    <source>
        <dbReference type="ARBA" id="ARBA00023157"/>
    </source>
</evidence>
<evidence type="ECO:0000256" key="7">
    <source>
        <dbReference type="ARBA" id="ARBA00023136"/>
    </source>
</evidence>
<dbReference type="Pfam" id="PF03412">
    <property type="entry name" value="Peptidase_C39"/>
    <property type="match status" value="1"/>
</dbReference>
<dbReference type="GO" id="GO:0006508">
    <property type="term" value="P:proteolysis"/>
    <property type="evidence" value="ECO:0007669"/>
    <property type="project" value="InterPro"/>
</dbReference>
<reference evidence="12" key="1">
    <citation type="submission" date="2020-12" db="EMBL/GenBank/DDBJ databases">
        <title>Snuella sp. nov., isolated from sediment in Incheon.</title>
        <authorList>
            <person name="Kim W."/>
        </authorList>
    </citation>
    <scope>NUCLEOTIDE SEQUENCE</scope>
    <source>
        <strain evidence="12">CAU 1569</strain>
    </source>
</reference>
<feature type="domain" description="Peptidase C39" evidence="11">
    <location>
        <begin position="1"/>
        <end position="119"/>
    </location>
</feature>
<feature type="transmembrane region" description="Helical" evidence="10">
    <location>
        <begin position="287"/>
        <end position="308"/>
    </location>
</feature>
<name>A0A8J7J2U4_9FLAO</name>
<evidence type="ECO:0000256" key="6">
    <source>
        <dbReference type="ARBA" id="ARBA00023002"/>
    </source>
</evidence>
<dbReference type="InterPro" id="IPR012932">
    <property type="entry name" value="VKOR"/>
</dbReference>
<keyword evidence="7 10" id="KW-0472">Membrane</keyword>
<keyword evidence="8" id="KW-1015">Disulfide bond</keyword>
<dbReference type="Gene3D" id="3.90.70.10">
    <property type="entry name" value="Cysteine proteinases"/>
    <property type="match status" value="1"/>
</dbReference>
<keyword evidence="5 10" id="KW-1133">Transmembrane helix</keyword>
<sequence length="526" mass="59899">MDNCINATGKILTLLKVRYTKTYLKDNILSHPDHPSLLTISDTFDKYTIENAAIEVDKEKLDSLPIPCIVQVTINRSSLFYVLNSIKDNSVTYYNENNKLEEKTKEDFLRIWTGICLLVERNQYSKEENIEQKVTVKRILTAFKSAFVLLLLSWMLISFYNSESVTNPLYGLYLILKLIGLVVGIMLLWFDIDQYSPVLQSFCGGSPNSKINCNAVLNSKQAKLFNETLSLSILGFAYFFATSGYALMNGMSYASYGVLGTFSLVTIPVIFLSIYHQAVVIKQWCKFCMYLVLILIVEISLSVLGGFYKINIEFNKLPLLGVLFLLPILLWNYLKPLLELGKEANLHKRGLKKIKNNPNVLNGLLVKSRKMKTLPQNMGITLTSENAKYDIVKVCNPYCGPCAKAHPVLEELVKKQRINLKILFKTSVTNISGEGDPVSHLLAIDSIGDKKLTQQALNDWYLTERKNYNAFAKKYPVNVSLNDQYNEIRAMEEWCKTENITYTPTIFVNGYELPKDYNIEDLKDVL</sequence>
<dbReference type="Pfam" id="PF13462">
    <property type="entry name" value="Thioredoxin_4"/>
    <property type="match status" value="1"/>
</dbReference>
<feature type="transmembrane region" description="Helical" evidence="10">
    <location>
        <begin position="229"/>
        <end position="247"/>
    </location>
</feature>
<feature type="transmembrane region" description="Helical" evidence="10">
    <location>
        <begin position="169"/>
        <end position="190"/>
    </location>
</feature>
<feature type="transmembrane region" description="Helical" evidence="10">
    <location>
        <begin position="253"/>
        <end position="275"/>
    </location>
</feature>
<protein>
    <submittedName>
        <fullName evidence="12">Thioredoxin domain-containing protein</fullName>
    </submittedName>
</protein>
<accession>A0A8J7J2U4</accession>
<evidence type="ECO:0000256" key="3">
    <source>
        <dbReference type="ARBA" id="ARBA00022692"/>
    </source>
</evidence>
<evidence type="ECO:0000256" key="5">
    <source>
        <dbReference type="ARBA" id="ARBA00022989"/>
    </source>
</evidence>
<dbReference type="AlphaFoldDB" id="A0A8J7J2U4"/>
<evidence type="ECO:0000313" key="12">
    <source>
        <dbReference type="EMBL" id="MBJ6367253.1"/>
    </source>
</evidence>
<dbReference type="SUPFAM" id="SSF52833">
    <property type="entry name" value="Thioredoxin-like"/>
    <property type="match status" value="1"/>
</dbReference>
<dbReference type="PROSITE" id="PS50990">
    <property type="entry name" value="PEPTIDASE_C39"/>
    <property type="match status" value="1"/>
</dbReference>